<dbReference type="PANTHER" id="PTHR42867:SF1">
    <property type="entry name" value="MEMBRANE PROTEIN-RELATED"/>
    <property type="match status" value="1"/>
</dbReference>
<evidence type="ECO:0000313" key="3">
    <source>
        <dbReference type="Proteomes" id="UP000190657"/>
    </source>
</evidence>
<accession>A0A1T4MKD3</accession>
<reference evidence="2 3" key="1">
    <citation type="submission" date="2017-02" db="EMBL/GenBank/DDBJ databases">
        <authorList>
            <person name="Peterson S.W."/>
        </authorList>
    </citation>
    <scope>NUCLEOTIDE SEQUENCE [LARGE SCALE GENOMIC DNA]</scope>
    <source>
        <strain evidence="2 3">ATCC 51222</strain>
    </source>
</reference>
<dbReference type="RefSeq" id="WP_078768766.1">
    <property type="nucleotide sequence ID" value="NZ_FUWW01000013.1"/>
</dbReference>
<organism evidence="2 3">
    <name type="scientific">Eubacterium coprostanoligenes</name>
    <dbReference type="NCBI Taxonomy" id="290054"/>
    <lineage>
        <taxon>Bacteria</taxon>
        <taxon>Bacillati</taxon>
        <taxon>Bacillota</taxon>
        <taxon>Clostridia</taxon>
        <taxon>Eubacteriales</taxon>
        <taxon>Eubacteriaceae</taxon>
        <taxon>Eubacterium</taxon>
    </lineage>
</organism>
<dbReference type="Pfam" id="PF07136">
    <property type="entry name" value="DUF1385"/>
    <property type="match status" value="1"/>
</dbReference>
<evidence type="ECO:0000256" key="1">
    <source>
        <dbReference type="SAM" id="Phobius"/>
    </source>
</evidence>
<dbReference type="PANTHER" id="PTHR42867">
    <property type="entry name" value="MEMBRANE PROTEIN-RELATED"/>
    <property type="match status" value="1"/>
</dbReference>
<dbReference type="OrthoDB" id="9784805at2"/>
<feature type="transmembrane region" description="Helical" evidence="1">
    <location>
        <begin position="219"/>
        <end position="240"/>
    </location>
</feature>
<dbReference type="EMBL" id="FUWW01000013">
    <property type="protein sequence ID" value="SJZ67296.1"/>
    <property type="molecule type" value="Genomic_DNA"/>
</dbReference>
<gene>
    <name evidence="2" type="ORF">SAMN02745114_01297</name>
</gene>
<name>A0A1T4MKD3_9FIRM</name>
<feature type="transmembrane region" description="Helical" evidence="1">
    <location>
        <begin position="112"/>
        <end position="137"/>
    </location>
</feature>
<dbReference type="STRING" id="290054.SAMN02745114_01297"/>
<sequence>MSKKQHITSVGGQALIEGVMMQGPKGIATAVRKTDNSILVEYHDFKHLKDKNKFFGLPIIRGIVAFIESMIMGYKLLMYSAEASGMEDLEDVEMNKFEKWITDKLGDKFMDIIMGIASVLGFALAFLIFFFLPVFIFNKINEATHMALTPWQGTIEGCMKIVIFVVYMLFVSQMKDIKRLFKYHGAEHKSIACYEAGEELTVENVKKCTRFHPRCGTSFMFVMLILSIVVVTLLSLVVPAELKQNTIAWMFIKLPLIPLIMGIGYEFIRYAGKHDNLFVKIVSAPGLWMQRITTKEPEDDIIEVGIASIKAVITDNIEDDEIKR</sequence>
<proteinExistence type="predicted"/>
<keyword evidence="1" id="KW-0812">Transmembrane</keyword>
<keyword evidence="1" id="KW-1133">Transmembrane helix</keyword>
<dbReference type="Proteomes" id="UP000190657">
    <property type="component" value="Unassembled WGS sequence"/>
</dbReference>
<feature type="transmembrane region" description="Helical" evidence="1">
    <location>
        <begin position="149"/>
        <end position="170"/>
    </location>
</feature>
<dbReference type="AlphaFoldDB" id="A0A1T4MKD3"/>
<protein>
    <submittedName>
        <fullName evidence="2">Uncharacterized conserved protein YqhQ</fullName>
    </submittedName>
</protein>
<dbReference type="InterPro" id="IPR010787">
    <property type="entry name" value="DUF1385"/>
</dbReference>
<evidence type="ECO:0000313" key="2">
    <source>
        <dbReference type="EMBL" id="SJZ67296.1"/>
    </source>
</evidence>
<keyword evidence="3" id="KW-1185">Reference proteome</keyword>
<keyword evidence="1" id="KW-0472">Membrane</keyword>
<feature type="transmembrane region" description="Helical" evidence="1">
    <location>
        <begin position="246"/>
        <end position="268"/>
    </location>
</feature>